<evidence type="ECO:0000313" key="3">
    <source>
        <dbReference type="Proteomes" id="UP000288758"/>
    </source>
</evidence>
<evidence type="ECO:0000313" key="2">
    <source>
        <dbReference type="EMBL" id="QAT84771.1"/>
    </source>
</evidence>
<dbReference type="SUPFAM" id="SSF53448">
    <property type="entry name" value="Nucleotide-diphospho-sugar transferases"/>
    <property type="match status" value="1"/>
</dbReference>
<dbReference type="InterPro" id="IPR029044">
    <property type="entry name" value="Nucleotide-diphossugar_trans"/>
</dbReference>
<dbReference type="EMBL" id="CP034669">
    <property type="protein sequence ID" value="QAT84771.1"/>
    <property type="molecule type" value="Genomic_DNA"/>
</dbReference>
<feature type="domain" description="Glycosyltransferase 2-like" evidence="1">
    <location>
        <begin position="2"/>
        <end position="125"/>
    </location>
</feature>
<evidence type="ECO:0000259" key="1">
    <source>
        <dbReference type="Pfam" id="PF00535"/>
    </source>
</evidence>
<keyword evidence="2" id="KW-0808">Transferase</keyword>
<sequence length="314" mass="35143">MVIPAFNVERYLGAALDSALGQTVEDVEVVVVDDGSTDGTVAVARGYGDARVRVFENERNQGPAWSRNAAIEQARGEWIAVLDSDDWWKADRLERLLALAEERRADIVCDDLLLVPEGEHEPRSTLFTVHAGRLGRIDGPFEVSALKMVVDDYGILKPLFRREFLIANGLRYNPAFRAGEDFELLLRCLLASGRMVVSHEALYFYRARRDSLVASPVSCLSRILEMTDALIRDVDAKTHGEVVTALEGYRRRKWDELGDASFREPLHAGRWGECLSLAVKNPAMLLRYAAVLGERFLPVGLVLAMPEWGMGAWR</sequence>
<protein>
    <submittedName>
        <fullName evidence="2">Group 2 glycosyl transferase</fullName>
    </submittedName>
</protein>
<accession>A0A410RSI2</accession>
<gene>
    <name evidence="2" type="primary">exoO</name>
    <name evidence="2" type="ORF">EJ065_3205</name>
</gene>
<dbReference type="AlphaFoldDB" id="A0A410RSI2"/>
<dbReference type="CDD" id="cd00761">
    <property type="entry name" value="Glyco_tranf_GTA_type"/>
    <property type="match status" value="1"/>
</dbReference>
<dbReference type="GO" id="GO:0016740">
    <property type="term" value="F:transferase activity"/>
    <property type="evidence" value="ECO:0007669"/>
    <property type="project" value="UniProtKB-KW"/>
</dbReference>
<dbReference type="PANTHER" id="PTHR43685">
    <property type="entry name" value="GLYCOSYLTRANSFERASE"/>
    <property type="match status" value="1"/>
</dbReference>
<dbReference type="InterPro" id="IPR001173">
    <property type="entry name" value="Glyco_trans_2-like"/>
</dbReference>
<reference evidence="2 3" key="1">
    <citation type="submission" date="2018-12" db="EMBL/GenBank/DDBJ databases">
        <title>Complete Genome Sequence of the Corallopyronin A producing Myxobacterium Corallococcus coralloides B035.</title>
        <authorList>
            <person name="Bouhired S.M."/>
            <person name="Rupp O."/>
            <person name="Blom J."/>
            <person name="Schaeberle T.F."/>
            <person name="Kehraus S."/>
            <person name="Schiefer A."/>
            <person name="Pfarr K."/>
            <person name="Goesmann A."/>
            <person name="Hoerauf A."/>
            <person name="Koenig G.M."/>
        </authorList>
    </citation>
    <scope>NUCLEOTIDE SEQUENCE [LARGE SCALE GENOMIC DNA]</scope>
    <source>
        <strain evidence="2 3">B035</strain>
    </source>
</reference>
<dbReference type="InterPro" id="IPR050834">
    <property type="entry name" value="Glycosyltransf_2"/>
</dbReference>
<proteinExistence type="predicted"/>
<dbReference type="Pfam" id="PF00535">
    <property type="entry name" value="Glycos_transf_2"/>
    <property type="match status" value="1"/>
</dbReference>
<dbReference type="Proteomes" id="UP000288758">
    <property type="component" value="Chromosome"/>
</dbReference>
<dbReference type="PANTHER" id="PTHR43685:SF2">
    <property type="entry name" value="GLYCOSYLTRANSFERASE 2-LIKE DOMAIN-CONTAINING PROTEIN"/>
    <property type="match status" value="1"/>
</dbReference>
<name>A0A410RSI2_CORCK</name>
<dbReference type="Gene3D" id="3.90.550.10">
    <property type="entry name" value="Spore Coat Polysaccharide Biosynthesis Protein SpsA, Chain A"/>
    <property type="match status" value="1"/>
</dbReference>
<organism evidence="2 3">
    <name type="scientific">Corallococcus coralloides</name>
    <name type="common">Myxococcus coralloides</name>
    <dbReference type="NCBI Taxonomy" id="184914"/>
    <lineage>
        <taxon>Bacteria</taxon>
        <taxon>Pseudomonadati</taxon>
        <taxon>Myxococcota</taxon>
        <taxon>Myxococcia</taxon>
        <taxon>Myxococcales</taxon>
        <taxon>Cystobacterineae</taxon>
        <taxon>Myxococcaceae</taxon>
        <taxon>Corallococcus</taxon>
    </lineage>
</organism>